<reference evidence="2 3" key="1">
    <citation type="submission" date="2020-08" db="EMBL/GenBank/DDBJ databases">
        <title>Sequencing the genomes of 1000 actinobacteria strains.</title>
        <authorList>
            <person name="Klenk H.-P."/>
        </authorList>
    </citation>
    <scope>NUCLEOTIDE SEQUENCE [LARGE SCALE GENOMIC DNA]</scope>
    <source>
        <strain evidence="2 3">DSM 41654</strain>
    </source>
</reference>
<gene>
    <name evidence="2" type="ORF">FHR34_001673</name>
</gene>
<name>A0A7W7VUP0_KITKI</name>
<sequence length="330" mass="33455">MHGSPRTTSTAERTGVRRPLRHAAVLAGALLLVSACSSTHSSNGGTNGGTGGTDSIGTMTASSPTPYTVPYGITLNAAIGPVNDALAKLTSAGSVDDLNTDLATAQQAATSGSQSLQSANPPSSVSDANRQLSVALDTLATNLGAVQTDISNSKVCATSSALAETGAAQGLKDVPTALQSLATGGYTTTFNVPQTPQQQQRALDNGSLVRQGANDGSGELTVDNSGGTVDAVLTLVKGGQSAYSFYVVKGQSAKLTGIEDGTYDMYFAGGFDWDSSSKKFTESCAYTKFDDSTDFTTTSTTYSTVKITLQPVVGGNASTSTVPSGSYPVP</sequence>
<proteinExistence type="predicted"/>
<dbReference type="Proteomes" id="UP000540506">
    <property type="component" value="Unassembled WGS sequence"/>
</dbReference>
<accession>A0A7W7VUP0</accession>
<evidence type="ECO:0000256" key="1">
    <source>
        <dbReference type="SAM" id="MobiDB-lite"/>
    </source>
</evidence>
<feature type="compositionally biased region" description="Low complexity" evidence="1">
    <location>
        <begin position="109"/>
        <end position="119"/>
    </location>
</feature>
<dbReference type="RefSeq" id="WP_184934815.1">
    <property type="nucleotide sequence ID" value="NZ_JACHJV010000001.1"/>
</dbReference>
<organism evidence="2 3">
    <name type="scientific">Kitasatospora kifunensis</name>
    <name type="common">Streptomyces kifunensis</name>
    <dbReference type="NCBI Taxonomy" id="58351"/>
    <lineage>
        <taxon>Bacteria</taxon>
        <taxon>Bacillati</taxon>
        <taxon>Actinomycetota</taxon>
        <taxon>Actinomycetes</taxon>
        <taxon>Kitasatosporales</taxon>
        <taxon>Streptomycetaceae</taxon>
        <taxon>Kitasatospora</taxon>
    </lineage>
</organism>
<comment type="caution">
    <text evidence="2">The sequence shown here is derived from an EMBL/GenBank/DDBJ whole genome shotgun (WGS) entry which is preliminary data.</text>
</comment>
<dbReference type="EMBL" id="JACHJV010000001">
    <property type="protein sequence ID" value="MBB4922680.1"/>
    <property type="molecule type" value="Genomic_DNA"/>
</dbReference>
<evidence type="ECO:0000313" key="2">
    <source>
        <dbReference type="EMBL" id="MBB4922680.1"/>
    </source>
</evidence>
<dbReference type="AlphaFoldDB" id="A0A7W7VUP0"/>
<keyword evidence="3" id="KW-1185">Reference proteome</keyword>
<feature type="compositionally biased region" description="Gly residues" evidence="1">
    <location>
        <begin position="45"/>
        <end position="54"/>
    </location>
</feature>
<feature type="region of interest" description="Disordered" evidence="1">
    <location>
        <begin position="109"/>
        <end position="128"/>
    </location>
</feature>
<evidence type="ECO:0000313" key="3">
    <source>
        <dbReference type="Proteomes" id="UP000540506"/>
    </source>
</evidence>
<protein>
    <submittedName>
        <fullName evidence="2">Uncharacterized protein</fullName>
    </submittedName>
</protein>
<feature type="region of interest" description="Disordered" evidence="1">
    <location>
        <begin position="38"/>
        <end position="61"/>
    </location>
</feature>